<keyword evidence="6 10" id="KW-1133">Transmembrane helix</keyword>
<keyword evidence="7" id="KW-0406">Ion transport</keyword>
<feature type="transmembrane region" description="Helical" evidence="10">
    <location>
        <begin position="422"/>
        <end position="442"/>
    </location>
</feature>
<dbReference type="PANTHER" id="PTHR43298:SF2">
    <property type="entry name" value="FMN_FAD EXPORTER YEEO-RELATED"/>
    <property type="match status" value="1"/>
</dbReference>
<feature type="transmembrane region" description="Helical" evidence="10">
    <location>
        <begin position="120"/>
        <end position="139"/>
    </location>
</feature>
<dbReference type="InterPro" id="IPR002528">
    <property type="entry name" value="MATE_fam"/>
</dbReference>
<evidence type="ECO:0000256" key="10">
    <source>
        <dbReference type="SAM" id="Phobius"/>
    </source>
</evidence>
<comment type="caution">
    <text evidence="11">The sequence shown here is derived from an EMBL/GenBank/DDBJ whole genome shotgun (WGS) entry which is preliminary data.</text>
</comment>
<evidence type="ECO:0000256" key="9">
    <source>
        <dbReference type="ARBA" id="ARBA00031636"/>
    </source>
</evidence>
<keyword evidence="12" id="KW-1185">Reference proteome</keyword>
<organism evidence="11 12">
    <name type="scientific">Alienimonas chondri</name>
    <dbReference type="NCBI Taxonomy" id="2681879"/>
    <lineage>
        <taxon>Bacteria</taxon>
        <taxon>Pseudomonadati</taxon>
        <taxon>Planctomycetota</taxon>
        <taxon>Planctomycetia</taxon>
        <taxon>Planctomycetales</taxon>
        <taxon>Planctomycetaceae</taxon>
        <taxon>Alienimonas</taxon>
    </lineage>
</organism>
<evidence type="ECO:0000256" key="7">
    <source>
        <dbReference type="ARBA" id="ARBA00023065"/>
    </source>
</evidence>
<dbReference type="PIRSF" id="PIRSF006603">
    <property type="entry name" value="DinF"/>
    <property type="match status" value="1"/>
</dbReference>
<dbReference type="InterPro" id="IPR048279">
    <property type="entry name" value="MdtK-like"/>
</dbReference>
<proteinExistence type="predicted"/>
<evidence type="ECO:0000256" key="1">
    <source>
        <dbReference type="ARBA" id="ARBA00004651"/>
    </source>
</evidence>
<evidence type="ECO:0000256" key="2">
    <source>
        <dbReference type="ARBA" id="ARBA00022448"/>
    </source>
</evidence>
<keyword evidence="3" id="KW-0050">Antiport</keyword>
<dbReference type="PANTHER" id="PTHR43298">
    <property type="entry name" value="MULTIDRUG RESISTANCE PROTEIN NORM-RELATED"/>
    <property type="match status" value="1"/>
</dbReference>
<dbReference type="RefSeq" id="WP_171186076.1">
    <property type="nucleotide sequence ID" value="NZ_WTPX01000048.1"/>
</dbReference>
<feature type="transmembrane region" description="Helical" evidence="10">
    <location>
        <begin position="184"/>
        <end position="205"/>
    </location>
</feature>
<evidence type="ECO:0000256" key="8">
    <source>
        <dbReference type="ARBA" id="ARBA00023136"/>
    </source>
</evidence>
<evidence type="ECO:0000313" key="11">
    <source>
        <dbReference type="EMBL" id="NNJ25752.1"/>
    </source>
</evidence>
<comment type="subcellular location">
    <subcellularLocation>
        <location evidence="1">Cell membrane</location>
        <topology evidence="1">Multi-pass membrane protein</topology>
    </subcellularLocation>
</comment>
<evidence type="ECO:0000256" key="4">
    <source>
        <dbReference type="ARBA" id="ARBA00022475"/>
    </source>
</evidence>
<gene>
    <name evidence="11" type="primary">yeeO</name>
    <name evidence="11" type="ORF">LzC2_18260</name>
</gene>
<evidence type="ECO:0000256" key="5">
    <source>
        <dbReference type="ARBA" id="ARBA00022692"/>
    </source>
</evidence>
<keyword evidence="8 10" id="KW-0472">Membrane</keyword>
<dbReference type="Proteomes" id="UP000609651">
    <property type="component" value="Unassembled WGS sequence"/>
</dbReference>
<keyword evidence="2" id="KW-0813">Transport</keyword>
<feature type="transmembrane region" description="Helical" evidence="10">
    <location>
        <begin position="151"/>
        <end position="172"/>
    </location>
</feature>
<feature type="transmembrane region" description="Helical" evidence="10">
    <location>
        <begin position="318"/>
        <end position="341"/>
    </location>
</feature>
<accession>A0ABX1VC97</accession>
<sequence>MLTLAWPVLGEQVLGFGVGLFDTWLSGQISPGATAAVGLAAYVAWLATMLFGVVSVGATAIVARHWGAGEPALANAVANRVLGLGLIAGLLYYAALYPLAPWLARGLGMEGESFAIAVRYLRVDGAGQIVTAMALAGFASLRGAGDMTTPLMLGAGMNLLNAAASWAFVYGLEPLGLPAYGANGIVYGTVVARTLGGLALLATLASGATRLRLIGSELLPDRATTARVLKIGLPAAFDGAIRWGGHFAFLALIARLPTTATSAAVAGSGGGDVTFAAHIVAVRLEAITYLPSVAWGAAAATIVGQSLGARRVRRAKHVGHVAAGQCALLGAAISAVFVLAAPPLVSFMHLDPAVRAEAVPALRMLGLFQIPLTGSIVYVTALRGAGETRVPLILTLAGMYALRLPLAWVGGVWLGWGLPGAYLGMGGDVFFRATAAGIWFRIGGWWRKEV</sequence>
<name>A0ABX1VC97_9PLAN</name>
<feature type="transmembrane region" description="Helical" evidence="10">
    <location>
        <begin position="361"/>
        <end position="381"/>
    </location>
</feature>
<dbReference type="Pfam" id="PF01554">
    <property type="entry name" value="MatE"/>
    <property type="match status" value="2"/>
</dbReference>
<evidence type="ECO:0000313" key="12">
    <source>
        <dbReference type="Proteomes" id="UP000609651"/>
    </source>
</evidence>
<evidence type="ECO:0000256" key="6">
    <source>
        <dbReference type="ARBA" id="ARBA00022989"/>
    </source>
</evidence>
<evidence type="ECO:0000256" key="3">
    <source>
        <dbReference type="ARBA" id="ARBA00022449"/>
    </source>
</evidence>
<keyword evidence="5 10" id="KW-0812">Transmembrane</keyword>
<dbReference type="CDD" id="cd13137">
    <property type="entry name" value="MATE_NorM_like"/>
    <property type="match status" value="1"/>
</dbReference>
<protein>
    <recommendedName>
        <fullName evidence="9">Multidrug-efflux transporter</fullName>
    </recommendedName>
</protein>
<keyword evidence="4" id="KW-1003">Cell membrane</keyword>
<dbReference type="EMBL" id="WTPX01000048">
    <property type="protein sequence ID" value="NNJ25752.1"/>
    <property type="molecule type" value="Genomic_DNA"/>
</dbReference>
<feature type="transmembrane region" description="Helical" evidence="10">
    <location>
        <begin position="39"/>
        <end position="61"/>
    </location>
</feature>
<dbReference type="InterPro" id="IPR050222">
    <property type="entry name" value="MATE_MdtK"/>
</dbReference>
<dbReference type="NCBIfam" id="TIGR00797">
    <property type="entry name" value="matE"/>
    <property type="match status" value="1"/>
</dbReference>
<feature type="transmembrane region" description="Helical" evidence="10">
    <location>
        <begin position="81"/>
        <end position="100"/>
    </location>
</feature>
<reference evidence="11 12" key="1">
    <citation type="journal article" date="2020" name="Syst. Appl. Microbiol.">
        <title>Alienimonas chondri sp. nov., a novel planctomycete isolated from the biofilm of the red alga Chondrus crispus.</title>
        <authorList>
            <person name="Vitorino I."/>
            <person name="Albuquerque L."/>
            <person name="Wiegand S."/>
            <person name="Kallscheuer N."/>
            <person name="da Costa M.S."/>
            <person name="Lobo-da-Cunha A."/>
            <person name="Jogler C."/>
            <person name="Lage O.M."/>
        </authorList>
    </citation>
    <scope>NUCLEOTIDE SEQUENCE [LARGE SCALE GENOMIC DNA]</scope>
    <source>
        <strain evidence="11 12">LzC2</strain>
    </source>
</reference>
<feature type="transmembrane region" description="Helical" evidence="10">
    <location>
        <begin position="393"/>
        <end position="416"/>
    </location>
</feature>